<dbReference type="CDD" id="cd08601">
    <property type="entry name" value="GDPD_SaGlpQ_like"/>
    <property type="match status" value="1"/>
</dbReference>
<dbReference type="Pfam" id="PF03009">
    <property type="entry name" value="GDPD"/>
    <property type="match status" value="1"/>
</dbReference>
<evidence type="ECO:0000313" key="4">
    <source>
        <dbReference type="Proteomes" id="UP000028091"/>
    </source>
</evidence>
<dbReference type="OrthoDB" id="384721at2"/>
<dbReference type="PROSITE" id="PS51704">
    <property type="entry name" value="GP_PDE"/>
    <property type="match status" value="1"/>
</dbReference>
<dbReference type="PANTHER" id="PTHR46211:SF7">
    <property type="entry name" value="GLYCEROPHOSPHODIESTER PHOSPHODIESTERASE"/>
    <property type="match status" value="1"/>
</dbReference>
<feature type="chain" id="PRO_5039229023" evidence="1">
    <location>
        <begin position="21"/>
        <end position="293"/>
    </location>
</feature>
<dbReference type="SUPFAM" id="SSF51695">
    <property type="entry name" value="PLC-like phosphodiesterases"/>
    <property type="match status" value="1"/>
</dbReference>
<keyword evidence="4" id="KW-1185">Reference proteome</keyword>
<accession>A0A081L810</accession>
<dbReference type="eggNOG" id="COG0584">
    <property type="taxonomic scope" value="Bacteria"/>
</dbReference>
<dbReference type="InterPro" id="IPR017946">
    <property type="entry name" value="PLC-like_Pdiesterase_TIM-brl"/>
</dbReference>
<dbReference type="AlphaFoldDB" id="A0A081L810"/>
<evidence type="ECO:0000259" key="2">
    <source>
        <dbReference type="PROSITE" id="PS51704"/>
    </source>
</evidence>
<keyword evidence="1" id="KW-0732">Signal</keyword>
<evidence type="ECO:0000256" key="1">
    <source>
        <dbReference type="SAM" id="SignalP"/>
    </source>
</evidence>
<dbReference type="Proteomes" id="UP000028091">
    <property type="component" value="Unassembled WGS sequence"/>
</dbReference>
<protein>
    <submittedName>
        <fullName evidence="3">Glycerophosphodiester phosphodiesterase</fullName>
    </submittedName>
</protein>
<dbReference type="GO" id="GO:0006629">
    <property type="term" value="P:lipid metabolic process"/>
    <property type="evidence" value="ECO:0007669"/>
    <property type="project" value="InterPro"/>
</dbReference>
<dbReference type="GO" id="GO:0008081">
    <property type="term" value="F:phosphoric diester hydrolase activity"/>
    <property type="evidence" value="ECO:0007669"/>
    <property type="project" value="InterPro"/>
</dbReference>
<organism evidence="3 4">
    <name type="scientific">Bacillus zhangzhouensis</name>
    <dbReference type="NCBI Taxonomy" id="1178540"/>
    <lineage>
        <taxon>Bacteria</taxon>
        <taxon>Bacillati</taxon>
        <taxon>Bacillota</taxon>
        <taxon>Bacilli</taxon>
        <taxon>Bacillales</taxon>
        <taxon>Bacillaceae</taxon>
        <taxon>Bacillus</taxon>
    </lineage>
</organism>
<evidence type="ECO:0000313" key="3">
    <source>
        <dbReference type="EMBL" id="KEP25386.1"/>
    </source>
</evidence>
<dbReference type="RefSeq" id="WP_034324107.1">
    <property type="nucleotide sequence ID" value="NZ_JBCMYH010000024.1"/>
</dbReference>
<sequence>MKKSRLLAFVLLSFALLSFAWMPTTVSAHEHLLSPDRILTVAHRGASGYAPEHTLASYKLATKMNADYLELDLQMTKDGHLIVMHDETVDRTTNGTGWVKDLTLAEIKQLDAGAWFNEANPDKQNANYIGQQVLTLDEVLRYFGKRENYYIETKKPDLYPQMEEKLLATLKKHHLLGKHTRKGQVIIQSFSQDSLLKLQKLAPRLPKVQLLDRAQMTSITDDQLDFIKSYAVGIGPNFRALTLENVQQVRSHGLLLHPYTVNNEADMTRLLQYGVTGLFTNFPDVFQRVKSSL</sequence>
<comment type="caution">
    <text evidence="3">The sequence shown here is derived from an EMBL/GenBank/DDBJ whole genome shotgun (WGS) entry which is preliminary data.</text>
</comment>
<name>A0A081L810_9BACI</name>
<dbReference type="PANTHER" id="PTHR46211">
    <property type="entry name" value="GLYCEROPHOSPHORYL DIESTER PHOSPHODIESTERASE"/>
    <property type="match status" value="1"/>
</dbReference>
<reference evidence="3 4" key="1">
    <citation type="submission" date="2012-09" db="EMBL/GenBank/DDBJ databases">
        <title>Genome Sequence of Bacillus sp. DW5-4.</title>
        <authorList>
            <person name="Lai Q."/>
            <person name="Liu Y."/>
            <person name="Shao Z."/>
        </authorList>
    </citation>
    <scope>NUCLEOTIDE SEQUENCE [LARGE SCALE GENOMIC DNA]</scope>
    <source>
        <strain evidence="3 4">DW5-4</strain>
    </source>
</reference>
<feature type="signal peptide" evidence="1">
    <location>
        <begin position="1"/>
        <end position="20"/>
    </location>
</feature>
<proteinExistence type="predicted"/>
<feature type="domain" description="GP-PDE" evidence="2">
    <location>
        <begin position="38"/>
        <end position="290"/>
    </location>
</feature>
<dbReference type="EMBL" id="JOTP01000024">
    <property type="protein sequence ID" value="KEP25386.1"/>
    <property type="molecule type" value="Genomic_DNA"/>
</dbReference>
<gene>
    <name evidence="3" type="ORF">BA70_09275</name>
</gene>
<dbReference type="InterPro" id="IPR030395">
    <property type="entry name" value="GP_PDE_dom"/>
</dbReference>
<dbReference type="Gene3D" id="3.20.20.190">
    <property type="entry name" value="Phosphatidylinositol (PI) phosphodiesterase"/>
    <property type="match status" value="1"/>
</dbReference>